<keyword evidence="3" id="KW-1185">Reference proteome</keyword>
<evidence type="ECO:0000313" key="2">
    <source>
        <dbReference type="EMBL" id="ABG82387.1"/>
    </source>
</evidence>
<dbReference type="InterPro" id="IPR006520">
    <property type="entry name" value="Dit_BPSPP_N"/>
</dbReference>
<dbReference type="Proteomes" id="UP000001823">
    <property type="component" value="Chromosome"/>
</dbReference>
<dbReference type="RefSeq" id="WP_011590776.1">
    <property type="nucleotide sequence ID" value="NC_008261.1"/>
</dbReference>
<dbReference type="STRING" id="195103.CPF_1575"/>
<gene>
    <name evidence="2" type="ordered locus">CPF_1575</name>
</gene>
<dbReference type="PaxDb" id="195103-CPF_1575"/>
<evidence type="ECO:0000313" key="3">
    <source>
        <dbReference type="Proteomes" id="UP000001823"/>
    </source>
</evidence>
<reference evidence="2 3" key="1">
    <citation type="journal article" date="2006" name="Genome Res.">
        <title>Skewed genomic variability in strains of the toxigenic bacterial pathogen, Clostridium perfringens.</title>
        <authorList>
            <person name="Myers G.S."/>
            <person name="Rasko D.A."/>
            <person name="Cheung J.K."/>
            <person name="Ravel J."/>
            <person name="Seshadri R."/>
            <person name="Deboy R.T."/>
            <person name="Ren Q."/>
            <person name="Varga J."/>
            <person name="Awad M.M."/>
            <person name="Brinkac L.M."/>
            <person name="Daugherty S.C."/>
            <person name="Haft D.H."/>
            <person name="Dodson R.J."/>
            <person name="Madupu R."/>
            <person name="Nelson W.C."/>
            <person name="Rosovitz M.J."/>
            <person name="Sullivan S.A."/>
            <person name="Khouri H."/>
            <person name="Dimitrov G.I."/>
            <person name="Watkins K.L."/>
            <person name="Mulligan S."/>
            <person name="Benton J."/>
            <person name="Radune D."/>
            <person name="Fisher D.J."/>
            <person name="Atkins H.S."/>
            <person name="Hiscox T."/>
            <person name="Jost B.H."/>
            <person name="Billington S.J."/>
            <person name="Songer J.G."/>
            <person name="McClane B.A."/>
            <person name="Titball R.W."/>
            <person name="Rood J.I."/>
            <person name="Melville S.B."/>
            <person name="Paulsen I.T."/>
        </authorList>
    </citation>
    <scope>NUCLEOTIDE SEQUENCE [LARGE SCALE GENOMIC DNA]</scope>
    <source>
        <strain evidence="3">ATCC 13124 / DSM 756 / JCM 1290 / NCIMB 6125 / NCTC 8237 / S 107 / Type A</strain>
    </source>
</reference>
<dbReference type="NCBIfam" id="TIGR01633">
    <property type="entry name" value="phi3626_gp14_N"/>
    <property type="match status" value="1"/>
</dbReference>
<dbReference type="eggNOG" id="COG4722">
    <property type="taxonomic scope" value="Bacteria"/>
</dbReference>
<sequence>MHKYFIWFNNCTDLEIGIKAIKRPFFPSLKKRYREQQIDGKDGTDYKIIGYENRILVVEYNFIDRKNIHEKVRRIRRWLDNIKDKKLWEGDDPSYFYIVKKVEYDDIERKLKTIGKFKVTFTLEPFAYSFYGAEELEINNGDMLYNSGDFESKPIITIQGEGDIKLWINESLIELNLTMGKTTINSKLELCYKDTLDNPTNKYMKGDFPILKLEENTIRWEGNIESINIIPNYIYY</sequence>
<dbReference type="InterPro" id="IPR008841">
    <property type="entry name" value="Siphovirus-type_tail_N"/>
</dbReference>
<dbReference type="AlphaFoldDB" id="A0A0H2YPX6"/>
<dbReference type="KEGG" id="cpf:CPF_1575"/>
<dbReference type="Pfam" id="PF05709">
    <property type="entry name" value="Sipho_tail"/>
    <property type="match status" value="1"/>
</dbReference>
<organism evidence="2 3">
    <name type="scientific">Clostridium perfringens (strain ATCC 13124 / DSM 756 / JCM 1290 / NCIMB 6125 / NCTC 8237 / Type A)</name>
    <dbReference type="NCBI Taxonomy" id="195103"/>
    <lineage>
        <taxon>Bacteria</taxon>
        <taxon>Bacillati</taxon>
        <taxon>Bacillota</taxon>
        <taxon>Clostridia</taxon>
        <taxon>Eubacteriales</taxon>
        <taxon>Clostridiaceae</taxon>
        <taxon>Clostridium</taxon>
    </lineage>
</organism>
<evidence type="ECO:0000259" key="1">
    <source>
        <dbReference type="Pfam" id="PF05709"/>
    </source>
</evidence>
<name>A0A0H2YPX6_CLOP1</name>
<feature type="domain" description="Siphovirus-type tail component RIFT-related" evidence="1">
    <location>
        <begin position="21"/>
        <end position="122"/>
    </location>
</feature>
<proteinExistence type="predicted"/>
<dbReference type="EMBL" id="CP000246">
    <property type="protein sequence ID" value="ABG82387.1"/>
    <property type="molecule type" value="Genomic_DNA"/>
</dbReference>
<accession>A0A0H2YPX6</accession>
<protein>
    <submittedName>
        <fullName evidence="2">Phage tail component</fullName>
    </submittedName>
</protein>
<dbReference type="Gene3D" id="2.40.30.200">
    <property type="match status" value="1"/>
</dbReference>
<dbReference type="HOGENOM" id="CLU_091718_3_0_9"/>